<dbReference type="PANTHER" id="PTHR23502:SF30">
    <property type="entry name" value="TRANSPORTER, PUTATIVE (AFU_ORTHOLOGUE AFUA_8G04702)-RELATED"/>
    <property type="match status" value="1"/>
</dbReference>
<feature type="transmembrane region" description="Helical" evidence="5">
    <location>
        <begin position="488"/>
        <end position="508"/>
    </location>
</feature>
<dbReference type="SUPFAM" id="SSF103473">
    <property type="entry name" value="MFS general substrate transporter"/>
    <property type="match status" value="1"/>
</dbReference>
<evidence type="ECO:0000313" key="8">
    <source>
        <dbReference type="Proteomes" id="UP000504638"/>
    </source>
</evidence>
<accession>A0A6G1FR64</accession>
<evidence type="ECO:0000256" key="3">
    <source>
        <dbReference type="ARBA" id="ARBA00022989"/>
    </source>
</evidence>
<dbReference type="PANTHER" id="PTHR23502">
    <property type="entry name" value="MAJOR FACILITATOR SUPERFAMILY"/>
    <property type="match status" value="1"/>
</dbReference>
<dbReference type="RefSeq" id="XP_033529810.1">
    <property type="nucleotide sequence ID" value="XM_033676850.1"/>
</dbReference>
<feature type="transmembrane region" description="Helical" evidence="5">
    <location>
        <begin position="304"/>
        <end position="327"/>
    </location>
</feature>
<dbReference type="Proteomes" id="UP000504638">
    <property type="component" value="Unplaced"/>
</dbReference>
<evidence type="ECO:0000313" key="9">
    <source>
        <dbReference type="RefSeq" id="XP_033529810.1"/>
    </source>
</evidence>
<dbReference type="GO" id="GO:0022857">
    <property type="term" value="F:transmembrane transporter activity"/>
    <property type="evidence" value="ECO:0007669"/>
    <property type="project" value="InterPro"/>
</dbReference>
<feature type="transmembrane region" description="Helical" evidence="5">
    <location>
        <begin position="200"/>
        <end position="220"/>
    </location>
</feature>
<dbReference type="InterPro" id="IPR036259">
    <property type="entry name" value="MFS_trans_sf"/>
</dbReference>
<comment type="subcellular location">
    <subcellularLocation>
        <location evidence="1">Membrane</location>
        <topology evidence="1">Multi-pass membrane protein</topology>
    </subcellularLocation>
</comment>
<dbReference type="AlphaFoldDB" id="A0A6G1FR64"/>
<feature type="transmembrane region" description="Helical" evidence="5">
    <location>
        <begin position="418"/>
        <end position="445"/>
    </location>
</feature>
<dbReference type="Pfam" id="PF07690">
    <property type="entry name" value="MFS_1"/>
    <property type="match status" value="1"/>
</dbReference>
<dbReference type="InterPro" id="IPR020846">
    <property type="entry name" value="MFS_dom"/>
</dbReference>
<evidence type="ECO:0000256" key="2">
    <source>
        <dbReference type="ARBA" id="ARBA00022692"/>
    </source>
</evidence>
<keyword evidence="8" id="KW-1185">Reference proteome</keyword>
<evidence type="ECO:0000256" key="1">
    <source>
        <dbReference type="ARBA" id="ARBA00004141"/>
    </source>
</evidence>
<dbReference type="InterPro" id="IPR011701">
    <property type="entry name" value="MFS"/>
</dbReference>
<feature type="transmembrane region" description="Helical" evidence="5">
    <location>
        <begin position="47"/>
        <end position="69"/>
    </location>
</feature>
<gene>
    <name evidence="7 9" type="ORF">P152DRAFT_406047</name>
</gene>
<keyword evidence="2 5" id="KW-0812">Transmembrane</keyword>
<dbReference type="GeneID" id="54417420"/>
<sequence>MNTTAVPGTIQLVGVGHDQGGAAIVLHPQPTSDPQDPLNWKPWRKGLAVASAYLYTIAIGIATAVQYSVLTNIEDDTGITLAQLNTGTGLMFLFLGWGNLIWQPIALVYGRRGVYIISCVLAIGPMIWTAYSSSVGEWYAHRILIGICAAPVESLPEVTIPDLFFAHERGTYMGVYAFMLFGANFLAPFFSGFILDAMGWSAVMWFGAIVLAVTAVLMFFCMEETMYFRQTFEGVSVDRGPADTEKVKGADEPTLAMNSDASRVSTVEPSYRPERSYLQKLHLFVAWPERPSNKQLLTMAWRPLVIFFQFPNVTWAGFLYGTNLSWYNVLNATMSLVLGGAPYNFSASMVGTAYLSPFVGASLASVWAGWVGDKVALRLARRNSGIREPEHRLWTLLVSGIIATGGLILWGVGAAEGVHFMGLIFGTGMLTFGVVCGGSTALSYATDCFKDLTGETMVTVIIIRNTLGFGFSYAITPWIENQGMLKCFVAVGMVSLTCTGSFLLMVPFGKRLRIYSAKTYYAYAATTLGAH</sequence>
<reference evidence="9" key="2">
    <citation type="submission" date="2020-04" db="EMBL/GenBank/DDBJ databases">
        <authorList>
            <consortium name="NCBI Genome Project"/>
        </authorList>
    </citation>
    <scope>NUCLEOTIDE SEQUENCE</scope>
    <source>
        <strain evidence="9">CBS 781.70</strain>
    </source>
</reference>
<feature type="transmembrane region" description="Helical" evidence="5">
    <location>
        <begin position="173"/>
        <end position="194"/>
    </location>
</feature>
<dbReference type="OrthoDB" id="5215911at2759"/>
<feature type="transmembrane region" description="Helical" evidence="5">
    <location>
        <begin position="347"/>
        <end position="372"/>
    </location>
</feature>
<feature type="transmembrane region" description="Helical" evidence="5">
    <location>
        <begin position="393"/>
        <end position="412"/>
    </location>
</feature>
<proteinExistence type="predicted"/>
<dbReference type="Gene3D" id="1.20.1250.20">
    <property type="entry name" value="MFS general substrate transporter like domains"/>
    <property type="match status" value="1"/>
</dbReference>
<reference evidence="7 9" key="1">
    <citation type="submission" date="2020-01" db="EMBL/GenBank/DDBJ databases">
        <authorList>
            <consortium name="DOE Joint Genome Institute"/>
            <person name="Haridas S."/>
            <person name="Albert R."/>
            <person name="Binder M."/>
            <person name="Bloem J."/>
            <person name="Labutti K."/>
            <person name="Salamov A."/>
            <person name="Andreopoulos B."/>
            <person name="Baker S.E."/>
            <person name="Barry K."/>
            <person name="Bills G."/>
            <person name="Bluhm B.H."/>
            <person name="Cannon C."/>
            <person name="Castanera R."/>
            <person name="Culley D.E."/>
            <person name="Daum C."/>
            <person name="Ezra D."/>
            <person name="Gonzalez J.B."/>
            <person name="Henrissat B."/>
            <person name="Kuo A."/>
            <person name="Liang C."/>
            <person name="Lipzen A."/>
            <person name="Lutzoni F."/>
            <person name="Magnuson J."/>
            <person name="Mondo S."/>
            <person name="Nolan M."/>
            <person name="Ohm R."/>
            <person name="Pangilinan J."/>
            <person name="Park H.-J."/>
            <person name="Ramirez L."/>
            <person name="Alfaro M."/>
            <person name="Sun H."/>
            <person name="Tritt A."/>
            <person name="Yoshinaga Y."/>
            <person name="Zwiers L.-H."/>
            <person name="Turgeon B.G."/>
            <person name="Goodwin S.B."/>
            <person name="Spatafora J.W."/>
            <person name="Crous P.W."/>
            <person name="Grigoriev I.V."/>
        </authorList>
    </citation>
    <scope>NUCLEOTIDE SEQUENCE</scope>
    <source>
        <strain evidence="7 9">CBS 781.70</strain>
    </source>
</reference>
<evidence type="ECO:0000256" key="4">
    <source>
        <dbReference type="ARBA" id="ARBA00023136"/>
    </source>
</evidence>
<feature type="transmembrane region" description="Helical" evidence="5">
    <location>
        <begin position="457"/>
        <end position="476"/>
    </location>
</feature>
<reference evidence="9" key="3">
    <citation type="submission" date="2025-04" db="UniProtKB">
        <authorList>
            <consortium name="RefSeq"/>
        </authorList>
    </citation>
    <scope>IDENTIFICATION</scope>
    <source>
        <strain evidence="9">CBS 781.70</strain>
    </source>
</reference>
<evidence type="ECO:0000256" key="5">
    <source>
        <dbReference type="SAM" id="Phobius"/>
    </source>
</evidence>
<keyword evidence="3 5" id="KW-1133">Transmembrane helix</keyword>
<keyword evidence="4 5" id="KW-0472">Membrane</keyword>
<feature type="transmembrane region" description="Helical" evidence="5">
    <location>
        <begin position="143"/>
        <end position="166"/>
    </location>
</feature>
<protein>
    <submittedName>
        <fullName evidence="7 9">Major facilitator superfamily protein</fullName>
    </submittedName>
</protein>
<dbReference type="EMBL" id="ML975189">
    <property type="protein sequence ID" value="KAF1808179.1"/>
    <property type="molecule type" value="Genomic_DNA"/>
</dbReference>
<name>A0A6G1FR64_9PEZI</name>
<evidence type="ECO:0000259" key="6">
    <source>
        <dbReference type="PROSITE" id="PS50850"/>
    </source>
</evidence>
<organism evidence="7">
    <name type="scientific">Eremomyces bilateralis CBS 781.70</name>
    <dbReference type="NCBI Taxonomy" id="1392243"/>
    <lineage>
        <taxon>Eukaryota</taxon>
        <taxon>Fungi</taxon>
        <taxon>Dikarya</taxon>
        <taxon>Ascomycota</taxon>
        <taxon>Pezizomycotina</taxon>
        <taxon>Dothideomycetes</taxon>
        <taxon>Dothideomycetes incertae sedis</taxon>
        <taxon>Eremomycetales</taxon>
        <taxon>Eremomycetaceae</taxon>
        <taxon>Eremomyces</taxon>
    </lineage>
</organism>
<feature type="domain" description="Major facilitator superfamily (MFS) profile" evidence="6">
    <location>
        <begin position="48"/>
        <end position="510"/>
    </location>
</feature>
<feature type="transmembrane region" description="Helical" evidence="5">
    <location>
        <begin position="114"/>
        <end position="131"/>
    </location>
</feature>
<dbReference type="PROSITE" id="PS50850">
    <property type="entry name" value="MFS"/>
    <property type="match status" value="1"/>
</dbReference>
<evidence type="ECO:0000313" key="7">
    <source>
        <dbReference type="EMBL" id="KAF1808179.1"/>
    </source>
</evidence>
<feature type="transmembrane region" description="Helical" evidence="5">
    <location>
        <begin position="81"/>
        <end position="102"/>
    </location>
</feature>
<dbReference type="GO" id="GO:0005886">
    <property type="term" value="C:plasma membrane"/>
    <property type="evidence" value="ECO:0007669"/>
    <property type="project" value="TreeGrafter"/>
</dbReference>